<sequence length="541" mass="56519">MYAALILLVAALMASFGLSMRTHVAAETQLEVRLSRDVSTGYSYMSSTAVVTTDTLSNVVDYVLANSKTDSAGVIIPPTAATGTDVWGRYLRACFANRSDVGDAAFGSFWWSTSYGQAVNLPNTVSSMTATVWQPVYLVQSSGASGVFSKTCSQALQTNASVLQADTANPVVLMLHPKANAPLPVLGANPYFRDSVRQKSVLDAMQGRTDGEVRLAVVEKTLYRWDAAASKWVALSKPAAALPSCPAGWVAVPETTLANGLFVPAFCVTSGEVQSGESAESASPIPLATGLATNGAPATPSVALFDEAKTMCTALSSARGQVISDSQWESILAQLRLDARNITAAGDMARGVSVTAARDLGYYDKGYAQPFGASNCSTRTSAVDTQRDLCLGDQVIWDFAGNLSEWVYTGPNGLSDLVTLNYSTKTATLTGKAVVPPASPGYCDLSAATCTASGGSYSLANLFNKKGLWAVYTKTGVYAVQYGTGAYYTVASTQVMRGGGGLLQDDKAAVADTRPYGPGSYELAAGGSARAGVRCTMPPLQ</sequence>
<proteinExistence type="predicted"/>
<evidence type="ECO:0000256" key="1">
    <source>
        <dbReference type="SAM" id="SignalP"/>
    </source>
</evidence>
<name>A0ABS1JUC1_9BURK</name>
<evidence type="ECO:0000313" key="3">
    <source>
        <dbReference type="Proteomes" id="UP000622707"/>
    </source>
</evidence>
<evidence type="ECO:0000313" key="2">
    <source>
        <dbReference type="EMBL" id="MBL0427761.1"/>
    </source>
</evidence>
<keyword evidence="3" id="KW-1185">Reference proteome</keyword>
<gene>
    <name evidence="2" type="ORF">JI746_21825</name>
</gene>
<dbReference type="RefSeq" id="WP_201692394.1">
    <property type="nucleotide sequence ID" value="NZ_JAEQND010000013.1"/>
</dbReference>
<dbReference type="Proteomes" id="UP000622707">
    <property type="component" value="Unassembled WGS sequence"/>
</dbReference>
<evidence type="ECO:0008006" key="4">
    <source>
        <dbReference type="Google" id="ProtNLM"/>
    </source>
</evidence>
<organism evidence="2 3">
    <name type="scientific">Ramlibacter alkalitolerans</name>
    <dbReference type="NCBI Taxonomy" id="2039631"/>
    <lineage>
        <taxon>Bacteria</taxon>
        <taxon>Pseudomonadati</taxon>
        <taxon>Pseudomonadota</taxon>
        <taxon>Betaproteobacteria</taxon>
        <taxon>Burkholderiales</taxon>
        <taxon>Comamonadaceae</taxon>
        <taxon>Ramlibacter</taxon>
    </lineage>
</organism>
<comment type="caution">
    <text evidence="2">The sequence shown here is derived from an EMBL/GenBank/DDBJ whole genome shotgun (WGS) entry which is preliminary data.</text>
</comment>
<accession>A0ABS1JUC1</accession>
<dbReference type="EMBL" id="JAEQND010000013">
    <property type="protein sequence ID" value="MBL0427761.1"/>
    <property type="molecule type" value="Genomic_DNA"/>
</dbReference>
<reference evidence="2 3" key="1">
    <citation type="journal article" date="2017" name="Int. J. Syst. Evol. Microbiol.">
        <title>Ramlibacter alkalitolerans sp. nov., alkali-tolerant bacterium isolated from soil of ginseng.</title>
        <authorList>
            <person name="Lee D.H."/>
            <person name="Cha C.J."/>
        </authorList>
    </citation>
    <scope>NUCLEOTIDE SEQUENCE [LARGE SCALE GENOMIC DNA]</scope>
    <source>
        <strain evidence="2 3">KACC 19305</strain>
    </source>
</reference>
<protein>
    <recommendedName>
        <fullName evidence="4">Sulfatase-modifying factor enzyme domain-containing protein</fullName>
    </recommendedName>
</protein>
<feature type="chain" id="PRO_5047525598" description="Sulfatase-modifying factor enzyme domain-containing protein" evidence="1">
    <location>
        <begin position="26"/>
        <end position="541"/>
    </location>
</feature>
<keyword evidence="1" id="KW-0732">Signal</keyword>
<feature type="signal peptide" evidence="1">
    <location>
        <begin position="1"/>
        <end position="25"/>
    </location>
</feature>